<dbReference type="PANTHER" id="PTHR21373">
    <property type="entry name" value="GLUCOSE REPRESSIBLE PROTEIN MAK10"/>
    <property type="match status" value="1"/>
</dbReference>
<evidence type="ECO:0000313" key="5">
    <source>
        <dbReference type="EMBL" id="KAA8592165.1"/>
    </source>
</evidence>
<accession>A0A5J5DFP0</accession>
<evidence type="ECO:0000256" key="3">
    <source>
        <dbReference type="SAM" id="MobiDB-lite"/>
    </source>
</evidence>
<comment type="caution">
    <text evidence="5">The sequence shown here is derived from an EMBL/GenBank/DDBJ whole genome shotgun (WGS) entry which is preliminary data.</text>
</comment>
<dbReference type="Pfam" id="PF25789">
    <property type="entry name" value="TPR_NAA35"/>
    <property type="match status" value="1"/>
</dbReference>
<evidence type="ECO:0000313" key="6">
    <source>
        <dbReference type="Proteomes" id="UP000327493"/>
    </source>
</evidence>
<feature type="compositionally biased region" description="Basic and acidic residues" evidence="3">
    <location>
        <begin position="13"/>
        <end position="23"/>
    </location>
</feature>
<dbReference type="Proteomes" id="UP000327493">
    <property type="component" value="Chromosome 5"/>
</dbReference>
<evidence type="ECO:0000256" key="1">
    <source>
        <dbReference type="ARBA" id="ARBA00013618"/>
    </source>
</evidence>
<reference evidence="5 6" key="1">
    <citation type="submission" date="2019-08" db="EMBL/GenBank/DDBJ databases">
        <title>A chromosome-level genome assembly, high-density linkage maps, and genome scans reveal the genomic architecture of hybrid incompatibilities underlying speciation via character displacement in darters (Percidae: Etheostominae).</title>
        <authorList>
            <person name="Moran R.L."/>
            <person name="Catchen J.M."/>
            <person name="Fuller R.C."/>
        </authorList>
    </citation>
    <scope>NUCLEOTIDE SEQUENCE [LARGE SCALE GENOMIC DNA]</scope>
    <source>
        <strain evidence="5">EspeVRDwgs_2016</strain>
        <tissue evidence="5">Muscle</tissue>
    </source>
</reference>
<dbReference type="InterPro" id="IPR057982">
    <property type="entry name" value="TPR_NAA35"/>
</dbReference>
<name>A0A5J5DFP0_9PERO</name>
<proteinExistence type="predicted"/>
<organism evidence="5 6">
    <name type="scientific">Etheostoma spectabile</name>
    <name type="common">orangethroat darter</name>
    <dbReference type="NCBI Taxonomy" id="54343"/>
    <lineage>
        <taxon>Eukaryota</taxon>
        <taxon>Metazoa</taxon>
        <taxon>Chordata</taxon>
        <taxon>Craniata</taxon>
        <taxon>Vertebrata</taxon>
        <taxon>Euteleostomi</taxon>
        <taxon>Actinopterygii</taxon>
        <taxon>Neopterygii</taxon>
        <taxon>Teleostei</taxon>
        <taxon>Neoteleostei</taxon>
        <taxon>Acanthomorphata</taxon>
        <taxon>Eupercaria</taxon>
        <taxon>Perciformes</taxon>
        <taxon>Percoidei</taxon>
        <taxon>Percidae</taxon>
        <taxon>Etheostomatinae</taxon>
        <taxon>Etheostoma</taxon>
    </lineage>
</organism>
<gene>
    <name evidence="5" type="ORF">FQN60_017620</name>
</gene>
<feature type="region of interest" description="Disordered" evidence="3">
    <location>
        <begin position="1"/>
        <end position="38"/>
    </location>
</feature>
<dbReference type="InterPro" id="IPR007244">
    <property type="entry name" value="Naa35_N"/>
</dbReference>
<feature type="compositionally biased region" description="Basic residues" evidence="3">
    <location>
        <begin position="25"/>
        <end position="38"/>
    </location>
</feature>
<feature type="compositionally biased region" description="Polar residues" evidence="3">
    <location>
        <begin position="1"/>
        <end position="12"/>
    </location>
</feature>
<keyword evidence="6" id="KW-1185">Reference proteome</keyword>
<sequence>MSTLSRADSSQMAEERIMEEQVKGRSSKKTKKKKKVRPLTKEITMSQAYQNMCAGMYKTMVALDMDGKVRKPLFELDSEQVRYEHRFAPFNSVVTPPPVHYIQFKEMSDLKKYNPPPGSADLYMAASKHFQQAKLILENVPSPDPEVNRILKVAKPNIVVMKLLAGGHKKETKVTQHASRSQNLTSQLTSTSLWSRLSESAPIMSVIMKTISCKDRTLT</sequence>
<dbReference type="AlphaFoldDB" id="A0A5J5DFP0"/>
<dbReference type="GO" id="GO:0031417">
    <property type="term" value="C:NatC complex"/>
    <property type="evidence" value="ECO:0007669"/>
    <property type="project" value="InterPro"/>
</dbReference>
<evidence type="ECO:0000256" key="2">
    <source>
        <dbReference type="ARBA" id="ARBA00030494"/>
    </source>
</evidence>
<protein>
    <recommendedName>
        <fullName evidence="1">N-alpha-acetyltransferase 35, NatC auxiliary subunit</fullName>
    </recommendedName>
    <alternativeName>
        <fullName evidence="2">Protein MAK10 homolog</fullName>
    </alternativeName>
</protein>
<feature type="domain" description="NAA35-like TPR repeats" evidence="4">
    <location>
        <begin position="7"/>
        <end position="174"/>
    </location>
</feature>
<dbReference type="PANTHER" id="PTHR21373:SF0">
    <property type="entry name" value="N-ALPHA-ACETYLTRANSFERASE 35, NATC AUXILIARY SUBUNIT"/>
    <property type="match status" value="1"/>
</dbReference>
<dbReference type="EMBL" id="VOFY01000005">
    <property type="protein sequence ID" value="KAA8592165.1"/>
    <property type="molecule type" value="Genomic_DNA"/>
</dbReference>
<evidence type="ECO:0000259" key="4">
    <source>
        <dbReference type="Pfam" id="PF25789"/>
    </source>
</evidence>